<keyword evidence="1" id="KW-0378">Hydrolase</keyword>
<evidence type="ECO:0000256" key="2">
    <source>
        <dbReference type="SAM" id="MobiDB-lite"/>
    </source>
</evidence>
<dbReference type="InterPro" id="IPR001932">
    <property type="entry name" value="PPM-type_phosphatase-like_dom"/>
</dbReference>
<dbReference type="Gene3D" id="3.30.450.20">
    <property type="entry name" value="PAS domain"/>
    <property type="match status" value="1"/>
</dbReference>
<comment type="caution">
    <text evidence="4">The sequence shown here is derived from an EMBL/GenBank/DDBJ whole genome shotgun (WGS) entry which is preliminary data.</text>
</comment>
<feature type="region of interest" description="Disordered" evidence="2">
    <location>
        <begin position="529"/>
        <end position="548"/>
    </location>
</feature>
<feature type="compositionally biased region" description="Pro residues" evidence="2">
    <location>
        <begin position="507"/>
        <end position="521"/>
    </location>
</feature>
<dbReference type="InterPro" id="IPR036457">
    <property type="entry name" value="PPM-type-like_dom_sf"/>
</dbReference>
<feature type="domain" description="PPM-type phosphatase" evidence="3">
    <location>
        <begin position="292"/>
        <end position="530"/>
    </location>
</feature>
<dbReference type="InterPro" id="IPR052016">
    <property type="entry name" value="Bact_Sigma-Reg"/>
</dbReference>
<name>A0A7W7FZK7_9ACTN</name>
<dbReference type="SMART" id="SM00331">
    <property type="entry name" value="PP2C_SIG"/>
    <property type="match status" value="1"/>
</dbReference>
<dbReference type="EMBL" id="JACHMF010000001">
    <property type="protein sequence ID" value="MBB4690205.1"/>
    <property type="molecule type" value="Genomic_DNA"/>
</dbReference>
<dbReference type="AlphaFoldDB" id="A0A7W7FZK7"/>
<evidence type="ECO:0000259" key="3">
    <source>
        <dbReference type="SMART" id="SM00331"/>
    </source>
</evidence>
<dbReference type="SUPFAM" id="SSF81606">
    <property type="entry name" value="PP2C-like"/>
    <property type="match status" value="1"/>
</dbReference>
<dbReference type="PANTHER" id="PTHR43156:SF2">
    <property type="entry name" value="STAGE II SPORULATION PROTEIN E"/>
    <property type="match status" value="1"/>
</dbReference>
<evidence type="ECO:0000313" key="4">
    <source>
        <dbReference type="EMBL" id="MBB4690205.1"/>
    </source>
</evidence>
<reference evidence="4 5" key="1">
    <citation type="submission" date="2020-08" db="EMBL/GenBank/DDBJ databases">
        <title>Sequencing the genomes of 1000 actinobacteria strains.</title>
        <authorList>
            <person name="Klenk H.-P."/>
        </authorList>
    </citation>
    <scope>NUCLEOTIDE SEQUENCE [LARGE SCALE GENOMIC DNA]</scope>
    <source>
        <strain evidence="4 5">DSM 45518</strain>
    </source>
</reference>
<organism evidence="4 5">
    <name type="scientific">Paractinoplanes abujensis</name>
    <dbReference type="NCBI Taxonomy" id="882441"/>
    <lineage>
        <taxon>Bacteria</taxon>
        <taxon>Bacillati</taxon>
        <taxon>Actinomycetota</taxon>
        <taxon>Actinomycetes</taxon>
        <taxon>Micromonosporales</taxon>
        <taxon>Micromonosporaceae</taxon>
        <taxon>Paractinoplanes</taxon>
    </lineage>
</organism>
<evidence type="ECO:0000256" key="1">
    <source>
        <dbReference type="ARBA" id="ARBA00022801"/>
    </source>
</evidence>
<evidence type="ECO:0000313" key="5">
    <source>
        <dbReference type="Proteomes" id="UP000542742"/>
    </source>
</evidence>
<dbReference type="GO" id="GO:0016791">
    <property type="term" value="F:phosphatase activity"/>
    <property type="evidence" value="ECO:0007669"/>
    <property type="project" value="TreeGrafter"/>
</dbReference>
<protein>
    <submittedName>
        <fullName evidence="4">PAS domain-containing protein</fullName>
    </submittedName>
</protein>
<keyword evidence="5" id="KW-1185">Reference proteome</keyword>
<sequence>MADEDVARVVREMLSVIPAGCSWLVPVTGTDGVVRDFRIAAAGGRGDDIYHRGPSRIDGLLSDLYPAIVGGELWQIYLDVLRTGEPAHLTDFRYDEKKAGVVAHSLFDVTVHRVLDGLLVWWQRLDEDRRRMQNTELLGSLGWSEYDLITGETQWSPGMYRIFGRDPALGPLTRVQQAAAMLGDDRGIAETAWQTLDSGATSDVTVRFRIGPDVKHLRVLSDVVTDATGRPLKINAVVQDVTAREDSRTAIDRLRDQLRTREMTALAEHRLAGQLQQLIQPVPHEPLSLPGLSVLVNYLPAGNTIQVGGDWYHAGPLDDGRVVLAVGDVAGHGLGAANGMAHLRFALIAWLSIGVHDPAVLLSHLNQLSVRLHLTGTSVICVHDPATHTLTWSRAGHAAPLLARDGQASALPLARGMLLGADPQATYESLCLQVAPGDMLLLYTDGLVERRTGPPLLPHVVDLLAAAWARTASARTASARTASARTAAPPPDSAATTPPSPGSAATTPPPAGSAATAPPPDAMTVLVRGLTTPSPDDDTCTLLITVEP</sequence>
<feature type="region of interest" description="Disordered" evidence="2">
    <location>
        <begin position="477"/>
        <end position="523"/>
    </location>
</feature>
<dbReference type="Proteomes" id="UP000542742">
    <property type="component" value="Unassembled WGS sequence"/>
</dbReference>
<dbReference type="Pfam" id="PF07228">
    <property type="entry name" value="SpoIIE"/>
    <property type="match status" value="1"/>
</dbReference>
<accession>A0A7W7FZK7</accession>
<gene>
    <name evidence="4" type="ORF">BKA14_000353</name>
</gene>
<dbReference type="RefSeq" id="WP_203722326.1">
    <property type="nucleotide sequence ID" value="NZ_BOMC01000049.1"/>
</dbReference>
<proteinExistence type="predicted"/>
<dbReference type="Gene3D" id="3.60.40.10">
    <property type="entry name" value="PPM-type phosphatase domain"/>
    <property type="match status" value="1"/>
</dbReference>
<feature type="compositionally biased region" description="Low complexity" evidence="2">
    <location>
        <begin position="477"/>
        <end position="506"/>
    </location>
</feature>
<dbReference type="PANTHER" id="PTHR43156">
    <property type="entry name" value="STAGE II SPORULATION PROTEIN E-RELATED"/>
    <property type="match status" value="1"/>
</dbReference>